<evidence type="ECO:0000313" key="17">
    <source>
        <dbReference type="Proteomes" id="UP000431401"/>
    </source>
</evidence>
<evidence type="ECO:0000313" key="16">
    <source>
        <dbReference type="EMBL" id="MQY26476.1"/>
    </source>
</evidence>
<keyword evidence="5" id="KW-0597">Phosphoprotein</keyword>
<evidence type="ECO:0000256" key="8">
    <source>
        <dbReference type="ARBA" id="ARBA00022777"/>
    </source>
</evidence>
<evidence type="ECO:0000259" key="15">
    <source>
        <dbReference type="PROSITE" id="PS50885"/>
    </source>
</evidence>
<protein>
    <recommendedName>
        <fullName evidence="4">histidine kinase</fullName>
        <ecNumber evidence="4">2.7.13.3</ecNumber>
    </recommendedName>
</protein>
<feature type="transmembrane region" description="Helical" evidence="13">
    <location>
        <begin position="12"/>
        <end position="35"/>
    </location>
</feature>
<organism evidence="16 17">
    <name type="scientific">Nocardia aurantia</name>
    <dbReference type="NCBI Taxonomy" id="2585199"/>
    <lineage>
        <taxon>Bacteria</taxon>
        <taxon>Bacillati</taxon>
        <taxon>Actinomycetota</taxon>
        <taxon>Actinomycetes</taxon>
        <taxon>Mycobacteriales</taxon>
        <taxon>Nocardiaceae</taxon>
        <taxon>Nocardia</taxon>
    </lineage>
</organism>
<dbReference type="GO" id="GO:0005886">
    <property type="term" value="C:plasma membrane"/>
    <property type="evidence" value="ECO:0007669"/>
    <property type="project" value="UniProtKB-SubCell"/>
</dbReference>
<reference evidence="16 17" key="1">
    <citation type="submission" date="2019-10" db="EMBL/GenBank/DDBJ databases">
        <title>Nocardia macrotermitis sp. nov. and Nocardia aurantia sp. nov., isolated from the gut of fungus growing-termite Macrotermes natalensis.</title>
        <authorList>
            <person name="Benndorf R."/>
            <person name="Schwitalla J."/>
            <person name="Martin K."/>
            <person name="De Beer W."/>
            <person name="Kaster A.-K."/>
            <person name="Vollmers J."/>
            <person name="Poulsen M."/>
            <person name="Beemelmanns C."/>
        </authorList>
    </citation>
    <scope>NUCLEOTIDE SEQUENCE [LARGE SCALE GENOMIC DNA]</scope>
    <source>
        <strain evidence="16 17">RB56</strain>
    </source>
</reference>
<comment type="caution">
    <text evidence="16">The sequence shown here is derived from an EMBL/GenBank/DDBJ whole genome shotgun (WGS) entry which is preliminary data.</text>
</comment>
<dbReference type="InterPro" id="IPR003660">
    <property type="entry name" value="HAMP_dom"/>
</dbReference>
<evidence type="ECO:0000256" key="3">
    <source>
        <dbReference type="ARBA" id="ARBA00004236"/>
    </source>
</evidence>
<dbReference type="PANTHER" id="PTHR45436">
    <property type="entry name" value="SENSOR HISTIDINE KINASE YKOH"/>
    <property type="match status" value="1"/>
</dbReference>
<evidence type="ECO:0000256" key="2">
    <source>
        <dbReference type="ARBA" id="ARBA00001968"/>
    </source>
</evidence>
<dbReference type="CDD" id="cd00075">
    <property type="entry name" value="HATPase"/>
    <property type="match status" value="1"/>
</dbReference>
<evidence type="ECO:0000256" key="12">
    <source>
        <dbReference type="SAM" id="MobiDB-lite"/>
    </source>
</evidence>
<dbReference type="CDD" id="cd00082">
    <property type="entry name" value="HisKA"/>
    <property type="match status" value="1"/>
</dbReference>
<dbReference type="GO" id="GO:0005509">
    <property type="term" value="F:calcium ion binding"/>
    <property type="evidence" value="ECO:0007669"/>
    <property type="project" value="UniProtKB-ARBA"/>
</dbReference>
<name>A0A7K0DL28_9NOCA</name>
<dbReference type="EMBL" id="WEGI01000004">
    <property type="protein sequence ID" value="MQY26476.1"/>
    <property type="molecule type" value="Genomic_DNA"/>
</dbReference>
<keyword evidence="7 13" id="KW-0812">Transmembrane</keyword>
<evidence type="ECO:0000256" key="1">
    <source>
        <dbReference type="ARBA" id="ARBA00000085"/>
    </source>
</evidence>
<dbReference type="SMART" id="SM00387">
    <property type="entry name" value="HATPase_c"/>
    <property type="match status" value="1"/>
</dbReference>
<evidence type="ECO:0000256" key="11">
    <source>
        <dbReference type="ARBA" id="ARBA00023136"/>
    </source>
</evidence>
<dbReference type="PANTHER" id="PTHR45436:SF5">
    <property type="entry name" value="SENSOR HISTIDINE KINASE TRCS"/>
    <property type="match status" value="1"/>
</dbReference>
<keyword evidence="9 13" id="KW-1133">Transmembrane helix</keyword>
<dbReference type="Pfam" id="PF02518">
    <property type="entry name" value="HATPase_c"/>
    <property type="match status" value="1"/>
</dbReference>
<comment type="subcellular location">
    <subcellularLocation>
        <location evidence="3">Cell membrane</location>
    </subcellularLocation>
</comment>
<dbReference type="SMART" id="SM00388">
    <property type="entry name" value="HisKA"/>
    <property type="match status" value="1"/>
</dbReference>
<dbReference type="PROSITE" id="PS50109">
    <property type="entry name" value="HIS_KIN"/>
    <property type="match status" value="1"/>
</dbReference>
<gene>
    <name evidence="16" type="primary">sasA_3</name>
    <name evidence="16" type="ORF">NRB56_20460</name>
</gene>
<feature type="domain" description="HAMP" evidence="15">
    <location>
        <begin position="193"/>
        <end position="246"/>
    </location>
</feature>
<comment type="cofactor">
    <cofactor evidence="2">
        <name>a divalent metal cation</name>
        <dbReference type="ChEBI" id="CHEBI:60240"/>
    </cofactor>
</comment>
<dbReference type="FunFam" id="3.30.565.10:FF:000006">
    <property type="entry name" value="Sensor histidine kinase WalK"/>
    <property type="match status" value="1"/>
</dbReference>
<dbReference type="FunFam" id="1.10.287.130:FF:000001">
    <property type="entry name" value="Two-component sensor histidine kinase"/>
    <property type="match status" value="1"/>
</dbReference>
<dbReference type="InterPro" id="IPR004358">
    <property type="entry name" value="Sig_transdc_His_kin-like_C"/>
</dbReference>
<keyword evidence="8 16" id="KW-0418">Kinase</keyword>
<dbReference type="OrthoDB" id="9786919at2"/>
<dbReference type="InterPro" id="IPR050428">
    <property type="entry name" value="TCS_sensor_his_kinase"/>
</dbReference>
<keyword evidence="6 16" id="KW-0808">Transferase</keyword>
<dbReference type="EC" id="2.7.13.3" evidence="4"/>
<keyword evidence="10" id="KW-0902">Two-component regulatory system</keyword>
<dbReference type="Pfam" id="PF00672">
    <property type="entry name" value="HAMP"/>
    <property type="match status" value="1"/>
</dbReference>
<evidence type="ECO:0000256" key="13">
    <source>
        <dbReference type="SAM" id="Phobius"/>
    </source>
</evidence>
<dbReference type="PRINTS" id="PR00344">
    <property type="entry name" value="BCTRLSENSOR"/>
</dbReference>
<dbReference type="Pfam" id="PF00512">
    <property type="entry name" value="HisKA"/>
    <property type="match status" value="1"/>
</dbReference>
<comment type="catalytic activity">
    <reaction evidence="1">
        <text>ATP + protein L-histidine = ADP + protein N-phospho-L-histidine.</text>
        <dbReference type="EC" id="2.7.13.3"/>
    </reaction>
</comment>
<evidence type="ECO:0000256" key="7">
    <source>
        <dbReference type="ARBA" id="ARBA00022692"/>
    </source>
</evidence>
<proteinExistence type="predicted"/>
<keyword evidence="17" id="KW-1185">Reference proteome</keyword>
<evidence type="ECO:0000259" key="14">
    <source>
        <dbReference type="PROSITE" id="PS50109"/>
    </source>
</evidence>
<feature type="domain" description="Histidine kinase" evidence="14">
    <location>
        <begin position="268"/>
        <end position="488"/>
    </location>
</feature>
<feature type="region of interest" description="Disordered" evidence="12">
    <location>
        <begin position="107"/>
        <end position="134"/>
    </location>
</feature>
<dbReference type="InterPro" id="IPR005467">
    <property type="entry name" value="His_kinase_dom"/>
</dbReference>
<dbReference type="Gene3D" id="6.10.340.10">
    <property type="match status" value="1"/>
</dbReference>
<dbReference type="GO" id="GO:0000155">
    <property type="term" value="F:phosphorelay sensor kinase activity"/>
    <property type="evidence" value="ECO:0007669"/>
    <property type="project" value="InterPro"/>
</dbReference>
<dbReference type="PROSITE" id="PS51257">
    <property type="entry name" value="PROKAR_LIPOPROTEIN"/>
    <property type="match status" value="1"/>
</dbReference>
<dbReference type="SUPFAM" id="SSF55874">
    <property type="entry name" value="ATPase domain of HSP90 chaperone/DNA topoisomerase II/histidine kinase"/>
    <property type="match status" value="1"/>
</dbReference>
<evidence type="ECO:0000256" key="10">
    <source>
        <dbReference type="ARBA" id="ARBA00023012"/>
    </source>
</evidence>
<evidence type="ECO:0000256" key="6">
    <source>
        <dbReference type="ARBA" id="ARBA00022679"/>
    </source>
</evidence>
<dbReference type="SUPFAM" id="SSF47384">
    <property type="entry name" value="Homodimeric domain of signal transducing histidine kinase"/>
    <property type="match status" value="1"/>
</dbReference>
<evidence type="ECO:0000256" key="9">
    <source>
        <dbReference type="ARBA" id="ARBA00022989"/>
    </source>
</evidence>
<dbReference type="InterPro" id="IPR003594">
    <property type="entry name" value="HATPase_dom"/>
</dbReference>
<dbReference type="InterPro" id="IPR003661">
    <property type="entry name" value="HisK_dim/P_dom"/>
</dbReference>
<sequence length="488" mass="52249">MSLRRRVSSIPLRIGLVVAMVTLTGLVLLACGFAVTSSLSKSLTARTDDQITDAVQSWARPRPMKQVDTASGPRWVPADLQGPPPPQPSNAEQPRRFFEVRLSPSGDVYQQEGPRVSGPRLPDKPVPGPVTVPSVDGSTSWRIVTLSNQYGSTTVGLPLTDNRDTVSRLIAFELGTGLAGLLLLGAAGYLVVRRSLRPLRQVEETAAAIAGGDLNRRVPVRNVDTEVDHLARSLNAMLSQIQYGVHATEASEEAARRSEAKMRQFVADASHELRTPLTTIRGFAELYRQGASQDPRLVLERIEGEAGRMSLLVEDLLMLARLDAQRPLERRPVDLLTLAGDAVHNAQAMAAQQAGPDSPARPISLEIASGTGTLEVRGDEARLRQILANLLGNALTHTPAGTPVTVRLTPDVERVRIDVADKGPGLSAEAAARVFERFYRTDTSRTRASGGSGLGLSIVRALVTAHDGEVSVSSEPGAGATFSVVLPR</sequence>
<dbReference type="SMART" id="SM00304">
    <property type="entry name" value="HAMP"/>
    <property type="match status" value="1"/>
</dbReference>
<dbReference type="CDD" id="cd06225">
    <property type="entry name" value="HAMP"/>
    <property type="match status" value="1"/>
</dbReference>
<dbReference type="Gene3D" id="1.10.287.130">
    <property type="match status" value="1"/>
</dbReference>
<dbReference type="AlphaFoldDB" id="A0A7K0DL28"/>
<evidence type="ECO:0000256" key="4">
    <source>
        <dbReference type="ARBA" id="ARBA00012438"/>
    </source>
</evidence>
<keyword evidence="11 13" id="KW-0472">Membrane</keyword>
<accession>A0A7K0DL28</accession>
<dbReference type="PROSITE" id="PS50885">
    <property type="entry name" value="HAMP"/>
    <property type="match status" value="1"/>
</dbReference>
<evidence type="ECO:0000256" key="5">
    <source>
        <dbReference type="ARBA" id="ARBA00022553"/>
    </source>
</evidence>
<dbReference type="Gene3D" id="3.30.565.10">
    <property type="entry name" value="Histidine kinase-like ATPase, C-terminal domain"/>
    <property type="match status" value="1"/>
</dbReference>
<feature type="region of interest" description="Disordered" evidence="12">
    <location>
        <begin position="58"/>
        <end position="92"/>
    </location>
</feature>
<dbReference type="InterPro" id="IPR036097">
    <property type="entry name" value="HisK_dim/P_sf"/>
</dbReference>
<feature type="transmembrane region" description="Helical" evidence="13">
    <location>
        <begin position="169"/>
        <end position="192"/>
    </location>
</feature>
<dbReference type="InterPro" id="IPR036890">
    <property type="entry name" value="HATPase_C_sf"/>
</dbReference>
<dbReference type="SUPFAM" id="SSF158472">
    <property type="entry name" value="HAMP domain-like"/>
    <property type="match status" value="1"/>
</dbReference>
<dbReference type="Proteomes" id="UP000431401">
    <property type="component" value="Unassembled WGS sequence"/>
</dbReference>